<dbReference type="SUPFAM" id="SSF56235">
    <property type="entry name" value="N-terminal nucleophile aminohydrolases (Ntn hydrolases)"/>
    <property type="match status" value="1"/>
</dbReference>
<dbReference type="GO" id="GO:0051603">
    <property type="term" value="P:proteolysis involved in protein catabolic process"/>
    <property type="evidence" value="ECO:0007669"/>
    <property type="project" value="InterPro"/>
</dbReference>
<accession>A0A402CPI4</accession>
<dbReference type="AlphaFoldDB" id="A0A402CPI4"/>
<dbReference type="Gene3D" id="3.60.20.10">
    <property type="entry name" value="Glutamine Phosphoribosylpyrophosphate, subunit 1, domain 1"/>
    <property type="match status" value="1"/>
</dbReference>
<gene>
    <name evidence="1" type="ORF">CCAX7_49930</name>
</gene>
<proteinExistence type="predicted"/>
<sequence>MPSYSPYDWNESIQQRNEYIEDRLKDGSPVVALTYDAGVLLVSVRQTQRKVYEIYDRLMFSAIGNHSDIEQIRSAAIDVAHSEGFSRSPDDVSIQRMVSFRISPAIKKVYSDPFAQPIVFRGIFVELGKKAERDQIVTLSYDGEFSSSLGHAVVAGSAYAEDRMREHLTTEVSSGVPTLPQALTAAVYAWGVGAKHLDAEDRADADYSTEGEGKSDVSAFIKERLAKGWVVEAGVLERNTTRESKFRLLNEGELSEVLSAYQPALVG</sequence>
<dbReference type="InterPro" id="IPR029055">
    <property type="entry name" value="Ntn_hydrolases_N"/>
</dbReference>
<name>A0A402CPI4_9BACT</name>
<dbReference type="RefSeq" id="WP_165863898.1">
    <property type="nucleotide sequence ID" value="NZ_AP025739.1"/>
</dbReference>
<dbReference type="EMBL" id="AP025739">
    <property type="protein sequence ID" value="BDI32942.1"/>
    <property type="molecule type" value="Genomic_DNA"/>
</dbReference>
<evidence type="ECO:0000313" key="1">
    <source>
        <dbReference type="EMBL" id="BDI32942.1"/>
    </source>
</evidence>
<protein>
    <submittedName>
        <fullName evidence="1">Uncharacterized protein</fullName>
    </submittedName>
</protein>
<dbReference type="Proteomes" id="UP000287394">
    <property type="component" value="Chromosome"/>
</dbReference>
<organism evidence="1 2">
    <name type="scientific">Capsulimonas corticalis</name>
    <dbReference type="NCBI Taxonomy" id="2219043"/>
    <lineage>
        <taxon>Bacteria</taxon>
        <taxon>Bacillati</taxon>
        <taxon>Armatimonadota</taxon>
        <taxon>Armatimonadia</taxon>
        <taxon>Capsulimonadales</taxon>
        <taxon>Capsulimonadaceae</taxon>
        <taxon>Capsulimonas</taxon>
    </lineage>
</organism>
<dbReference type="Pfam" id="PF00227">
    <property type="entry name" value="Proteasome"/>
    <property type="match status" value="1"/>
</dbReference>
<keyword evidence="2" id="KW-1185">Reference proteome</keyword>
<dbReference type="KEGG" id="ccot:CCAX7_49930"/>
<dbReference type="InterPro" id="IPR001353">
    <property type="entry name" value="Proteasome_sua/b"/>
</dbReference>
<evidence type="ECO:0000313" key="2">
    <source>
        <dbReference type="Proteomes" id="UP000287394"/>
    </source>
</evidence>
<reference evidence="1 2" key="1">
    <citation type="journal article" date="2019" name="Int. J. Syst. Evol. Microbiol.">
        <title>Capsulimonas corticalis gen. nov., sp. nov., an aerobic capsulated bacterium, of a novel bacterial order, Capsulimonadales ord. nov., of the class Armatimonadia of the phylum Armatimonadetes.</title>
        <authorList>
            <person name="Li J."/>
            <person name="Kudo C."/>
            <person name="Tonouchi A."/>
        </authorList>
    </citation>
    <scope>NUCLEOTIDE SEQUENCE [LARGE SCALE GENOMIC DNA]</scope>
    <source>
        <strain evidence="1 2">AX-7</strain>
    </source>
</reference>
<dbReference type="GO" id="GO:0005839">
    <property type="term" value="C:proteasome core complex"/>
    <property type="evidence" value="ECO:0007669"/>
    <property type="project" value="InterPro"/>
</dbReference>